<evidence type="ECO:0000256" key="2">
    <source>
        <dbReference type="SAM" id="MobiDB-lite"/>
    </source>
</evidence>
<dbReference type="Pfam" id="PF07793">
    <property type="entry name" value="DUF1631"/>
    <property type="match status" value="1"/>
</dbReference>
<dbReference type="EMBL" id="VZPB01000014">
    <property type="protein sequence ID" value="KAB0583409.1"/>
    <property type="molecule type" value="Genomic_DNA"/>
</dbReference>
<evidence type="ECO:0000313" key="4">
    <source>
        <dbReference type="Proteomes" id="UP000430120"/>
    </source>
</evidence>
<keyword evidence="1" id="KW-0175">Coiled coil</keyword>
<dbReference type="AlphaFoldDB" id="A0A643FD22"/>
<evidence type="ECO:0000256" key="1">
    <source>
        <dbReference type="SAM" id="Coils"/>
    </source>
</evidence>
<feature type="region of interest" description="Disordered" evidence="2">
    <location>
        <begin position="260"/>
        <end position="301"/>
    </location>
</feature>
<reference evidence="3 4" key="1">
    <citation type="submission" date="2019-09" db="EMBL/GenBank/DDBJ databases">
        <title>Draft genome sequences of 48 bacterial type strains from the CCUG.</title>
        <authorList>
            <person name="Tunovic T."/>
            <person name="Pineiro-Iglesias B."/>
            <person name="Unosson C."/>
            <person name="Inganas E."/>
            <person name="Ohlen M."/>
            <person name="Cardew S."/>
            <person name="Jensie-Markopoulos S."/>
            <person name="Salva-Serra F."/>
            <person name="Jaen-Luchoro D."/>
            <person name="Karlsson R."/>
            <person name="Svensson-Stadler L."/>
            <person name="Chun J."/>
            <person name="Moore E."/>
        </authorList>
    </citation>
    <scope>NUCLEOTIDE SEQUENCE [LARGE SCALE GENOMIC DNA]</scope>
    <source>
        <strain evidence="3 4">CCUG 30977</strain>
    </source>
</reference>
<name>A0A643FD22_IDEDE</name>
<feature type="compositionally biased region" description="Gly residues" evidence="2">
    <location>
        <begin position="356"/>
        <end position="377"/>
    </location>
</feature>
<dbReference type="InterPro" id="IPR012434">
    <property type="entry name" value="DUF1631"/>
</dbReference>
<sequence>MIWSRAVGPGRRIPIPTIPTPERWCRVSGSLSTKHASMPAAAAGLPSLDEARRHYVDLVLKDLQPLLDAAVRLAQNLNEELAERSIAQQRADMLQSLIRHGRQWLPEVAKQVREHLAAPGTGHALTTLSAGLSTGGGLSLVDDETVTRNILVSRLTLALLDKTTWEFADLRARLGQLSGQPDLEDDDLFRPQIIARCMVRAWLNAGMDLESWRALEPALHKAGAELLESVFHETNAWLVEQGVLPQVDLRPFIRRAEGATTSSVPLDGADSQRAGVSTGSPAASWAASPPAPAAAAPQGMPSPLGANIARVMPESLRGGGAGAAGQVPARGRGPGLTLRPGVDFRTDTTSGEASLSGGGMPAAGGAGGGAAATGGPGDPAAGRTVGAGAQFPARGGPTTGHGGEAGISGRGNLNEETRLMTRQSDGALPRADLVMQRFGDILDQHVPGFRQQVAGRGPSQQLSQAMGQVQQRVAAEVAAQAAGTEEAPSPARLIAELRERQQTLKQAATTPEERATVELVALLFQAILTDERVPAALRVYFARLQMPVLRVALAEPDFFSGADHPARRLIDRMGACVMGFEGNADLIGTPLEAEIRRVVQVVEAFPDTGRRVFQAVLNEFEKFLEKYFREHNEATKAGVSLAQQIEQRETLAIQYTIELRKMLADVPVQEGVRDFLFHIWADVLATTAVRHGAKSTEVKSVREAATDLMWMATAKTTREERADVIRKLPRLLGVVRQGMGAAGLDAKRQEDAIKALNAALTAAFSARSVSMSNDQLEQLKQRLETIEEMMPDDEFELDDSWVLDEANHQHEGLEIVAEGGSMPGPSMLAAAMELQVGDAFTLDFRGRHETVRLAWQGMHKQLSLFVNPQGRCVLFQKARLAAFLQAGLLVPVEDESLTMAATRDALRKISADPGRLVH</sequence>
<keyword evidence="4" id="KW-1185">Reference proteome</keyword>
<accession>A0A643FD22</accession>
<feature type="compositionally biased region" description="Low complexity" evidence="2">
    <location>
        <begin position="324"/>
        <end position="341"/>
    </location>
</feature>
<protein>
    <submittedName>
        <fullName evidence="3">DUF1631 domain-containing protein</fullName>
    </submittedName>
</protein>
<feature type="compositionally biased region" description="Low complexity" evidence="2">
    <location>
        <begin position="280"/>
        <end position="297"/>
    </location>
</feature>
<feature type="region of interest" description="Disordered" evidence="2">
    <location>
        <begin position="317"/>
        <end position="383"/>
    </location>
</feature>
<evidence type="ECO:0000313" key="3">
    <source>
        <dbReference type="EMBL" id="KAB0583409.1"/>
    </source>
</evidence>
<comment type="caution">
    <text evidence="3">The sequence shown here is derived from an EMBL/GenBank/DDBJ whole genome shotgun (WGS) entry which is preliminary data.</text>
</comment>
<dbReference type="OrthoDB" id="6188167at2"/>
<gene>
    <name evidence="3" type="ORF">F7Q92_07930</name>
</gene>
<organism evidence="3 4">
    <name type="scientific">Ideonella dechloratans</name>
    <dbReference type="NCBI Taxonomy" id="36863"/>
    <lineage>
        <taxon>Bacteria</taxon>
        <taxon>Pseudomonadati</taxon>
        <taxon>Pseudomonadota</taxon>
        <taxon>Betaproteobacteria</taxon>
        <taxon>Burkholderiales</taxon>
        <taxon>Sphaerotilaceae</taxon>
        <taxon>Ideonella</taxon>
    </lineage>
</organism>
<proteinExistence type="predicted"/>
<feature type="coiled-coil region" evidence="1">
    <location>
        <begin position="769"/>
        <end position="796"/>
    </location>
</feature>
<dbReference type="Proteomes" id="UP000430120">
    <property type="component" value="Unassembled WGS sequence"/>
</dbReference>